<name>A0A1A9UCL1_GLOAU</name>
<accession>A0A1A9UCL1</accession>
<dbReference type="Proteomes" id="UP000078200">
    <property type="component" value="Unassembled WGS sequence"/>
</dbReference>
<protein>
    <submittedName>
        <fullName evidence="1">Uncharacterized protein</fullName>
    </submittedName>
</protein>
<dbReference type="AlphaFoldDB" id="A0A1A9UCL1"/>
<sequence length="217" mass="24440">MQNKTGSLLKRIKHDRVIAEITYHSLDGNENNVDDETRDNGVNTELSYEADSTDTVTLRRRIIPRIESDVAGSEKSCGHLGGPYPCVSLKNLKTSFSPILSTPGFIKYYTSCFTDHIRRVNSSESVITVSKTVKYVGRLIVVEKCGQVHFPRRQAVVSACVEKCGYVLQRKEFEVHFRVPDCVKLQTALTIVLFCVLYPLPLPPPQLVIDHIDEMID</sequence>
<reference evidence="1" key="1">
    <citation type="submission" date="2020-05" db="UniProtKB">
        <authorList>
            <consortium name="EnsemblMetazoa"/>
        </authorList>
    </citation>
    <scope>IDENTIFICATION</scope>
    <source>
        <strain evidence="1">TTRI</strain>
    </source>
</reference>
<keyword evidence="2" id="KW-1185">Reference proteome</keyword>
<organism evidence="1 2">
    <name type="scientific">Glossina austeni</name>
    <name type="common">Savannah tsetse fly</name>
    <dbReference type="NCBI Taxonomy" id="7395"/>
    <lineage>
        <taxon>Eukaryota</taxon>
        <taxon>Metazoa</taxon>
        <taxon>Ecdysozoa</taxon>
        <taxon>Arthropoda</taxon>
        <taxon>Hexapoda</taxon>
        <taxon>Insecta</taxon>
        <taxon>Pterygota</taxon>
        <taxon>Neoptera</taxon>
        <taxon>Endopterygota</taxon>
        <taxon>Diptera</taxon>
        <taxon>Brachycera</taxon>
        <taxon>Muscomorpha</taxon>
        <taxon>Hippoboscoidea</taxon>
        <taxon>Glossinidae</taxon>
        <taxon>Glossina</taxon>
    </lineage>
</organism>
<evidence type="ECO:0000313" key="2">
    <source>
        <dbReference type="Proteomes" id="UP000078200"/>
    </source>
</evidence>
<evidence type="ECO:0000313" key="1">
    <source>
        <dbReference type="EnsemblMetazoa" id="GAUT000029-PA"/>
    </source>
</evidence>
<dbReference type="EnsemblMetazoa" id="GAUT000029-RA">
    <property type="protein sequence ID" value="GAUT000029-PA"/>
    <property type="gene ID" value="GAUT000029"/>
</dbReference>
<proteinExistence type="predicted"/>
<dbReference type="VEuPathDB" id="VectorBase:GAUT000029"/>